<dbReference type="SUPFAM" id="SSF46626">
    <property type="entry name" value="Cytochrome c"/>
    <property type="match status" value="2"/>
</dbReference>
<evidence type="ECO:0000313" key="9">
    <source>
        <dbReference type="Proteomes" id="UP000075635"/>
    </source>
</evidence>
<dbReference type="GO" id="GO:0009055">
    <property type="term" value="F:electron transfer activity"/>
    <property type="evidence" value="ECO:0007669"/>
    <property type="project" value="InterPro"/>
</dbReference>
<feature type="compositionally biased region" description="Basic and acidic residues" evidence="5">
    <location>
        <begin position="898"/>
        <end position="915"/>
    </location>
</feature>
<sequence>MLPHYHPRSPSSLLIATAILVCLVAARPAEAAPSYTLFESGQVRPLALSPSRTLLLAANTPDNRLEIFRVTSGGLAHLSSVSVGLEPVAVAARSDSEVWVVNHLSDSVSVVDVSFPSRPRVVRTLLVGDEPRDIVFAGPGRSRAFITAAHRGQNAPFDPQLTTPGVGRADVWVFNANAVASDPSLGGAPLTILTLFTDTPRALAVSPDGASVYAAGFHTGNRTTAVHRVLVDEGWGLPPPLTNFLGEPQPQTSLIVQHDGAHWVDVAGRSWDDEIRFSLPDKDVFVIDATATPPRQRPGSAGFYTGVGTILYNMAVNPVNGKIYVSNTEAFNLERFEGPGTFAGSSVRGHLHESRITVLGGGSVAPRHLNKHIDYTTCCAPVPNPENAKSLATPLDMAVTHDGSKLYVAAFGSSKIGIFKTAELESGTFTPSLASQIPVSGGGPSGLALDQPRGRLYVLTRFDNSISIIDTAARAEIAHLALHNPEPPSVVRGRVFLHDASFTSSHGDSSCASCHVFGDLDSLAWDLGNPDDTTRTNAGPFTSINPPFPADTTLKPMKGPMTTQSLRGLANHGPMHWRGDRTGGDDEPTAQPDSGAFNERAAFRRFQAGFTNLLGRHAPIPEDDMEAFTDFILQVTYPPNPIRNLDNSLNPDQQAGRDHFVREGVDGTFSCASCHSLDPDANANTGEPFPGFFGTDGASVGQENGQSFKNPHLRNLYQKVGMFGMAAVPSLFFPGDNGFMGDQIRGFGFMHDGVMDTLFRFHQAIGFEESGFTPNGFPLDASGEILRRQAVEFMLAFDSNLAPIVGQQVTLGAHNAVAAWPRIDLLRQRAEAEECDLVAKLPFFLEEVGLLYTGGGQFITDRSAAAPVSDLGLRWFSVLTGHPVTYTCMPPGSGARSGVDRDSDGIRDGDERDAGTDPADPSSPG</sequence>
<dbReference type="GO" id="GO:0046872">
    <property type="term" value="F:metal ion binding"/>
    <property type="evidence" value="ECO:0007669"/>
    <property type="project" value="UniProtKB-KW"/>
</dbReference>
<dbReference type="SUPFAM" id="SSF51004">
    <property type="entry name" value="C-terminal (heme d1) domain of cytochrome cd1-nitrite reductase"/>
    <property type="match status" value="1"/>
</dbReference>
<proteinExistence type="predicted"/>
<name>A0A150RXQ9_SORCE</name>
<evidence type="ECO:0000259" key="7">
    <source>
        <dbReference type="PROSITE" id="PS51007"/>
    </source>
</evidence>
<dbReference type="SUPFAM" id="SSF63825">
    <property type="entry name" value="YWTD domain"/>
    <property type="match status" value="1"/>
</dbReference>
<feature type="region of interest" description="Disordered" evidence="5">
    <location>
        <begin position="534"/>
        <end position="554"/>
    </location>
</feature>
<evidence type="ECO:0000313" key="8">
    <source>
        <dbReference type="EMBL" id="KYF85022.1"/>
    </source>
</evidence>
<accession>A0A150RXQ9</accession>
<evidence type="ECO:0000256" key="1">
    <source>
        <dbReference type="ARBA" id="ARBA00022617"/>
    </source>
</evidence>
<gene>
    <name evidence="8" type="ORF">BE17_11450</name>
</gene>
<reference evidence="8 9" key="1">
    <citation type="submission" date="2014-02" db="EMBL/GenBank/DDBJ databases">
        <title>The small core and large imbalanced accessory genome model reveals a collaborative survival strategy of Sorangium cellulosum strains in nature.</title>
        <authorList>
            <person name="Han K."/>
            <person name="Peng R."/>
            <person name="Blom J."/>
            <person name="Li Y.-Z."/>
        </authorList>
    </citation>
    <scope>NUCLEOTIDE SEQUENCE [LARGE SCALE GENOMIC DNA]</scope>
    <source>
        <strain evidence="8 9">So0011-07</strain>
    </source>
</reference>
<dbReference type="PANTHER" id="PTHR47197">
    <property type="entry name" value="PROTEIN NIRF"/>
    <property type="match status" value="1"/>
</dbReference>
<feature type="signal peptide" evidence="6">
    <location>
        <begin position="1"/>
        <end position="31"/>
    </location>
</feature>
<keyword evidence="6" id="KW-0732">Signal</keyword>
<dbReference type="InterPro" id="IPR015943">
    <property type="entry name" value="WD40/YVTN_repeat-like_dom_sf"/>
</dbReference>
<dbReference type="AlphaFoldDB" id="A0A150RXQ9"/>
<keyword evidence="1 4" id="KW-0349">Heme</keyword>
<dbReference type="InterPro" id="IPR051200">
    <property type="entry name" value="Host-pathogen_enzymatic-act"/>
</dbReference>
<dbReference type="Gene3D" id="2.130.10.10">
    <property type="entry name" value="YVTN repeat-like/Quinoprotein amine dehydrogenase"/>
    <property type="match status" value="2"/>
</dbReference>
<protein>
    <recommendedName>
        <fullName evidence="7">Cytochrome c domain-containing protein</fullName>
    </recommendedName>
</protein>
<dbReference type="InterPro" id="IPR009056">
    <property type="entry name" value="Cyt_c-like_dom"/>
</dbReference>
<dbReference type="InterPro" id="IPR036909">
    <property type="entry name" value="Cyt_c-like_dom_sf"/>
</dbReference>
<comment type="caution">
    <text evidence="8">The sequence shown here is derived from an EMBL/GenBank/DDBJ whole genome shotgun (WGS) entry which is preliminary data.</text>
</comment>
<keyword evidence="3 4" id="KW-0408">Iron</keyword>
<feature type="domain" description="Cytochrome c" evidence="7">
    <location>
        <begin position="651"/>
        <end position="766"/>
    </location>
</feature>
<feature type="chain" id="PRO_5007568536" description="Cytochrome c domain-containing protein" evidence="6">
    <location>
        <begin position="32"/>
        <end position="925"/>
    </location>
</feature>
<organism evidence="8 9">
    <name type="scientific">Sorangium cellulosum</name>
    <name type="common">Polyangium cellulosum</name>
    <dbReference type="NCBI Taxonomy" id="56"/>
    <lineage>
        <taxon>Bacteria</taxon>
        <taxon>Pseudomonadati</taxon>
        <taxon>Myxococcota</taxon>
        <taxon>Polyangia</taxon>
        <taxon>Polyangiales</taxon>
        <taxon>Polyangiaceae</taxon>
        <taxon>Sorangium</taxon>
    </lineage>
</organism>
<feature type="region of interest" description="Disordered" evidence="5">
    <location>
        <begin position="889"/>
        <end position="925"/>
    </location>
</feature>
<dbReference type="Proteomes" id="UP000075635">
    <property type="component" value="Unassembled WGS sequence"/>
</dbReference>
<dbReference type="InterPro" id="IPR011048">
    <property type="entry name" value="Haem_d1_sf"/>
</dbReference>
<keyword evidence="2 4" id="KW-0479">Metal-binding</keyword>
<feature type="compositionally biased region" description="Polar residues" evidence="5">
    <location>
        <begin position="535"/>
        <end position="545"/>
    </location>
</feature>
<evidence type="ECO:0000256" key="4">
    <source>
        <dbReference type="PROSITE-ProRule" id="PRU00433"/>
    </source>
</evidence>
<evidence type="ECO:0000256" key="6">
    <source>
        <dbReference type="SAM" id="SignalP"/>
    </source>
</evidence>
<evidence type="ECO:0000256" key="2">
    <source>
        <dbReference type="ARBA" id="ARBA00022723"/>
    </source>
</evidence>
<dbReference type="PANTHER" id="PTHR47197:SF3">
    <property type="entry name" value="DIHYDRO-HEME D1 DEHYDROGENASE"/>
    <property type="match status" value="1"/>
</dbReference>
<dbReference type="GO" id="GO:0020037">
    <property type="term" value="F:heme binding"/>
    <property type="evidence" value="ECO:0007669"/>
    <property type="project" value="InterPro"/>
</dbReference>
<dbReference type="EMBL" id="JEMB01001803">
    <property type="protein sequence ID" value="KYF85022.1"/>
    <property type="molecule type" value="Genomic_DNA"/>
</dbReference>
<evidence type="ECO:0000256" key="3">
    <source>
        <dbReference type="ARBA" id="ARBA00023004"/>
    </source>
</evidence>
<evidence type="ECO:0000256" key="5">
    <source>
        <dbReference type="SAM" id="MobiDB-lite"/>
    </source>
</evidence>
<dbReference type="PROSITE" id="PS51007">
    <property type="entry name" value="CYTC"/>
    <property type="match status" value="1"/>
</dbReference>
<dbReference type="Gene3D" id="1.10.760.10">
    <property type="entry name" value="Cytochrome c-like domain"/>
    <property type="match status" value="1"/>
</dbReference>